<gene>
    <name evidence="1" type="ORF">SAMN05421853_11092</name>
</gene>
<organism evidence="1 2">
    <name type="scientific">Roseivivax halotolerans</name>
    <dbReference type="NCBI Taxonomy" id="93684"/>
    <lineage>
        <taxon>Bacteria</taxon>
        <taxon>Pseudomonadati</taxon>
        <taxon>Pseudomonadota</taxon>
        <taxon>Alphaproteobacteria</taxon>
        <taxon>Rhodobacterales</taxon>
        <taxon>Roseobacteraceae</taxon>
        <taxon>Roseivivax</taxon>
    </lineage>
</organism>
<dbReference type="AlphaFoldDB" id="A0A1I5ZJ25"/>
<keyword evidence="2" id="KW-1185">Reference proteome</keyword>
<dbReference type="EMBL" id="FOXV01000010">
    <property type="protein sequence ID" value="SFQ56484.1"/>
    <property type="molecule type" value="Genomic_DNA"/>
</dbReference>
<evidence type="ECO:0000313" key="1">
    <source>
        <dbReference type="EMBL" id="SFQ56484.1"/>
    </source>
</evidence>
<accession>A0A1I5ZJ25</accession>
<evidence type="ECO:0000313" key="2">
    <source>
        <dbReference type="Proteomes" id="UP000243106"/>
    </source>
</evidence>
<proteinExistence type="predicted"/>
<name>A0A1I5ZJ25_9RHOB</name>
<sequence>MRYYYQPKDLPNELRKYCEEWSTGTRFMHPFRFDRLPFCSETDILTEISEQENKFSMAINEMEWTEALYLVEGWRYRFQYLIQSIEPKIPRDEDGDRIYWTLFFEAFRNSTNHFRQEIYILQALNCQRSNKHETLNGKDHATFRKLQGPITGWRGVNAPTETEATEYIKSGFSWSICKTKAEWFSRRCTEQDGNAFIAHAQIEKNEIEAYFPSAGEGEFIVIPSKKRQVYFEEL</sequence>
<reference evidence="2" key="1">
    <citation type="submission" date="2016-10" db="EMBL/GenBank/DDBJ databases">
        <authorList>
            <person name="Varghese N."/>
            <person name="Submissions S."/>
        </authorList>
    </citation>
    <scope>NUCLEOTIDE SEQUENCE [LARGE SCALE GENOMIC DNA]</scope>
    <source>
        <strain evidence="2">JCM 10271</strain>
    </source>
</reference>
<dbReference type="Proteomes" id="UP000243106">
    <property type="component" value="Unassembled WGS sequence"/>
</dbReference>
<protein>
    <submittedName>
        <fullName evidence="1">Uncharacterized protein</fullName>
    </submittedName>
</protein>
<dbReference type="RefSeq" id="WP_139218707.1">
    <property type="nucleotide sequence ID" value="NZ_FOXV01000010.1"/>
</dbReference>